<dbReference type="EMBL" id="CP073721">
    <property type="protein sequence ID" value="UWZ38523.1"/>
    <property type="molecule type" value="Genomic_DNA"/>
</dbReference>
<dbReference type="InterPro" id="IPR050491">
    <property type="entry name" value="AmpC-like"/>
</dbReference>
<dbReference type="PANTHER" id="PTHR46825:SF7">
    <property type="entry name" value="D-ALANYL-D-ALANINE CARBOXYPEPTIDASE"/>
    <property type="match status" value="1"/>
</dbReference>
<evidence type="ECO:0000256" key="1">
    <source>
        <dbReference type="SAM" id="MobiDB-lite"/>
    </source>
</evidence>
<dbReference type="Pfam" id="PF00144">
    <property type="entry name" value="Beta-lactamase"/>
    <property type="match status" value="1"/>
</dbReference>
<name>A0ABY5ZCV0_9ACTN</name>
<evidence type="ECO:0000259" key="3">
    <source>
        <dbReference type="Pfam" id="PF24491"/>
    </source>
</evidence>
<organism evidence="4 5">
    <name type="scientific">Dactylosporangium roseum</name>
    <dbReference type="NCBI Taxonomy" id="47989"/>
    <lineage>
        <taxon>Bacteria</taxon>
        <taxon>Bacillati</taxon>
        <taxon>Actinomycetota</taxon>
        <taxon>Actinomycetes</taxon>
        <taxon>Micromonosporales</taxon>
        <taxon>Micromonosporaceae</taxon>
        <taxon>Dactylosporangium</taxon>
    </lineage>
</organism>
<keyword evidence="5" id="KW-1185">Reference proteome</keyword>
<reference evidence="4" key="1">
    <citation type="submission" date="2021-04" db="EMBL/GenBank/DDBJ databases">
        <title>Biosynthetic gene clusters of Dactylosporangioum roseum.</title>
        <authorList>
            <person name="Hartkoorn R.C."/>
            <person name="Beaudoing E."/>
            <person name="Hot D."/>
            <person name="Moureu S."/>
        </authorList>
    </citation>
    <scope>NUCLEOTIDE SEQUENCE</scope>
    <source>
        <strain evidence="4">NRRL B-16295</strain>
    </source>
</reference>
<dbReference type="Pfam" id="PF24491">
    <property type="entry name" value="DUF7586"/>
    <property type="match status" value="1"/>
</dbReference>
<evidence type="ECO:0000313" key="4">
    <source>
        <dbReference type="EMBL" id="UWZ38523.1"/>
    </source>
</evidence>
<feature type="domain" description="Beta-lactamase-related" evidence="2">
    <location>
        <begin position="74"/>
        <end position="372"/>
    </location>
</feature>
<proteinExistence type="predicted"/>
<feature type="compositionally biased region" description="Basic and acidic residues" evidence="1">
    <location>
        <begin position="16"/>
        <end position="27"/>
    </location>
</feature>
<accession>A0ABY5ZCV0</accession>
<dbReference type="PANTHER" id="PTHR46825">
    <property type="entry name" value="D-ALANYL-D-ALANINE-CARBOXYPEPTIDASE/ENDOPEPTIDASE AMPH"/>
    <property type="match status" value="1"/>
</dbReference>
<dbReference type="InterPro" id="IPR001466">
    <property type="entry name" value="Beta-lactam-related"/>
</dbReference>
<dbReference type="InterPro" id="IPR056008">
    <property type="entry name" value="DUF7586"/>
</dbReference>
<feature type="compositionally biased region" description="Basic and acidic residues" evidence="1">
    <location>
        <begin position="46"/>
        <end position="58"/>
    </location>
</feature>
<protein>
    <submittedName>
        <fullName evidence="4">Beta-lactamase family protein</fullName>
    </submittedName>
</protein>
<feature type="domain" description="DUF7586" evidence="3">
    <location>
        <begin position="412"/>
        <end position="496"/>
    </location>
</feature>
<feature type="region of interest" description="Disordered" evidence="1">
    <location>
        <begin position="1"/>
        <end position="63"/>
    </location>
</feature>
<evidence type="ECO:0000259" key="2">
    <source>
        <dbReference type="Pfam" id="PF00144"/>
    </source>
</evidence>
<dbReference type="InterPro" id="IPR012338">
    <property type="entry name" value="Beta-lactam/transpept-like"/>
</dbReference>
<gene>
    <name evidence="4" type="ORF">Drose_09940</name>
</gene>
<dbReference type="Proteomes" id="UP001058271">
    <property type="component" value="Chromosome"/>
</dbReference>
<evidence type="ECO:0000313" key="5">
    <source>
        <dbReference type="Proteomes" id="UP001058271"/>
    </source>
</evidence>
<dbReference type="Gene3D" id="3.40.710.10">
    <property type="entry name" value="DD-peptidase/beta-lactamase superfamily"/>
    <property type="match status" value="1"/>
</dbReference>
<sequence length="502" mass="55213">MCRSRNRHPDSVSPRPRFDTRHDRSSCERSPTLRNHRTCPPLTRRRAVERVRPPREGDPVPSVPLLPETVSRVDELVCRAHAGGRVPLLVAGVVRDGELAHVAAAGDYVPDQQFRIGSITKTMTAALVLALRDEGKLALDDLLYRHLPGTPVGAVTLRQLLGHAGGVQREPDGEWWERSSGVDVDTFLATLTADKVAYPPLHGFHYSNLAYGLLGAVVSRLGGEDWRSMLTKRILGPLQLLRTTYDATEPFARGYVVHPWLDTMREEPRLDAGAMAPAGQLWSTVADMARWAAFLADPDPAVLAEETVAEMCAPVVISDLDGWRAGHGLGLQLWRHGERVFVGHSGSMPGYLAVLAVHRPSRTGLVAFANAYTMHYGDEGGGLSEFGRDLLDAVLDREPVRVAPWRPGTPPPAEIEPLTGRWWWMGQEHEVGWADGELLVTPLTTGRTPWRFVPDGPAQDRWRGRSGDNDGEVLRVVRSASGEVVALDIATFVLTRDPWPAV</sequence>
<dbReference type="SUPFAM" id="SSF56601">
    <property type="entry name" value="beta-lactamase/transpeptidase-like"/>
    <property type="match status" value="1"/>
</dbReference>